<keyword evidence="4" id="KW-1185">Reference proteome</keyword>
<protein>
    <recommendedName>
        <fullName evidence="2">Myb/SANT-like DNA-binding domain-containing protein</fullName>
    </recommendedName>
</protein>
<feature type="compositionally biased region" description="Low complexity" evidence="1">
    <location>
        <begin position="86"/>
        <end position="102"/>
    </location>
</feature>
<evidence type="ECO:0000256" key="1">
    <source>
        <dbReference type="SAM" id="MobiDB-lite"/>
    </source>
</evidence>
<feature type="non-terminal residue" evidence="3">
    <location>
        <position position="1"/>
    </location>
</feature>
<gene>
    <name evidence="3" type="ORF">PLOB_00014371</name>
</gene>
<dbReference type="EMBL" id="CALNXK010000184">
    <property type="protein sequence ID" value="CAH3173797.1"/>
    <property type="molecule type" value="Genomic_DNA"/>
</dbReference>
<proteinExistence type="predicted"/>
<dbReference type="Gene3D" id="1.10.10.60">
    <property type="entry name" value="Homeodomain-like"/>
    <property type="match status" value="1"/>
</dbReference>
<dbReference type="Proteomes" id="UP001159405">
    <property type="component" value="Unassembled WGS sequence"/>
</dbReference>
<comment type="caution">
    <text evidence="3">The sequence shown here is derived from an EMBL/GenBank/DDBJ whole genome shotgun (WGS) entry which is preliminary data.</text>
</comment>
<feature type="region of interest" description="Disordered" evidence="1">
    <location>
        <begin position="78"/>
        <end position="200"/>
    </location>
</feature>
<evidence type="ECO:0000259" key="2">
    <source>
        <dbReference type="Pfam" id="PF13837"/>
    </source>
</evidence>
<reference evidence="3 4" key="1">
    <citation type="submission" date="2022-05" db="EMBL/GenBank/DDBJ databases">
        <authorList>
            <consortium name="Genoscope - CEA"/>
            <person name="William W."/>
        </authorList>
    </citation>
    <scope>NUCLEOTIDE SEQUENCE [LARGE SCALE GENOMIC DNA]</scope>
</reference>
<sequence>KPKSAEQSRNRWVEGEVKLLISIYGEEYKNRDKGRNLDSMWEKIEARLAEESKEVLNIHCQKSAKNCRDKINNLSKKYKNSAIATPSPNSSMSSPGSGDGTSFGPLEDSSDEMDETLSLSSAIARPSRSEKTEKGRGQEKRKRSQPSNNDDSNKDEDLEYSSSLFFKKKQKQPDSKKKGKSPKNTKQKAQKGAKKEDEEDEMYAELIKAQTEALRKTEEERRELFDYLRESDNRTQELVLGAIRELGEILKK</sequence>
<feature type="domain" description="Myb/SANT-like DNA-binding" evidence="2">
    <location>
        <begin position="9"/>
        <end position="82"/>
    </location>
</feature>
<dbReference type="InterPro" id="IPR044822">
    <property type="entry name" value="Myb_DNA-bind_4"/>
</dbReference>
<evidence type="ECO:0000313" key="4">
    <source>
        <dbReference type="Proteomes" id="UP001159405"/>
    </source>
</evidence>
<evidence type="ECO:0000313" key="3">
    <source>
        <dbReference type="EMBL" id="CAH3173797.1"/>
    </source>
</evidence>
<dbReference type="Pfam" id="PF13837">
    <property type="entry name" value="Myb_DNA-bind_4"/>
    <property type="match status" value="1"/>
</dbReference>
<name>A0ABN8R7D7_9CNID</name>
<feature type="compositionally biased region" description="Basic residues" evidence="1">
    <location>
        <begin position="177"/>
        <end position="192"/>
    </location>
</feature>
<accession>A0ABN8R7D7</accession>
<feature type="compositionally biased region" description="Basic and acidic residues" evidence="1">
    <location>
        <begin position="127"/>
        <end position="138"/>
    </location>
</feature>
<organism evidence="3 4">
    <name type="scientific">Porites lobata</name>
    <dbReference type="NCBI Taxonomy" id="104759"/>
    <lineage>
        <taxon>Eukaryota</taxon>
        <taxon>Metazoa</taxon>
        <taxon>Cnidaria</taxon>
        <taxon>Anthozoa</taxon>
        <taxon>Hexacorallia</taxon>
        <taxon>Scleractinia</taxon>
        <taxon>Fungiina</taxon>
        <taxon>Poritidae</taxon>
        <taxon>Porites</taxon>
    </lineage>
</organism>